<dbReference type="EMBL" id="JTDY01003910">
    <property type="protein sequence ID" value="KOB68839.1"/>
    <property type="molecule type" value="Genomic_DNA"/>
</dbReference>
<keyword evidence="1" id="KW-0540">Nuclease</keyword>
<keyword evidence="1" id="KW-0548">Nucleotidyltransferase</keyword>
<evidence type="ECO:0000313" key="2">
    <source>
        <dbReference type="Proteomes" id="UP000037510"/>
    </source>
</evidence>
<dbReference type="GO" id="GO:0003964">
    <property type="term" value="F:RNA-directed DNA polymerase activity"/>
    <property type="evidence" value="ECO:0007669"/>
    <property type="project" value="UniProtKB-KW"/>
</dbReference>
<dbReference type="Gene3D" id="1.20.58.740">
    <property type="match status" value="1"/>
</dbReference>
<keyword evidence="1" id="KW-0255">Endonuclease</keyword>
<comment type="caution">
    <text evidence="1">The sequence shown here is derived from an EMBL/GenBank/DDBJ whole genome shotgun (WGS) entry which is preliminary data.</text>
</comment>
<keyword evidence="1" id="KW-0695">RNA-directed DNA polymerase</keyword>
<accession>A0A0L7L0N7</accession>
<dbReference type="AlphaFoldDB" id="A0A0L7L0N7"/>
<feature type="non-terminal residue" evidence="1">
    <location>
        <position position="281"/>
    </location>
</feature>
<keyword evidence="1" id="KW-0378">Hydrolase</keyword>
<sequence length="281" mass="32903">MIRCKLSIAVNRNRRIIKSRNNIRDLPKVSGESAKYWENKFMDSLSTSVEIQKQYNKLESEIKLLLTQLPRNKKEENKLISQETKYLLDRRKSLYKGKRNKEKQSEITKLSKEINRNISHEKKKKRQKIFEKFISRTGALRKAYKELSDKSEWAVKLKNRRGKVLSRRPDIIKEATSFYKELYSSNDISYRDEVGRCDSTSTDTEPEIILRSEIDYVIKTQKNDKAPGRDNIGNERRVPVVETQLEEKSPIEVAISEMESQVTELAEIVNAKAPDIKKLHL</sequence>
<reference evidence="1 2" key="1">
    <citation type="journal article" date="2015" name="Genome Biol. Evol.">
        <title>The genome of winter moth (Operophtera brumata) provides a genomic perspective on sexual dimorphism and phenology.</title>
        <authorList>
            <person name="Derks M.F."/>
            <person name="Smit S."/>
            <person name="Salis L."/>
            <person name="Schijlen E."/>
            <person name="Bossers A."/>
            <person name="Mateman C."/>
            <person name="Pijl A.S."/>
            <person name="de Ridder D."/>
            <person name="Groenen M.A."/>
            <person name="Visser M.E."/>
            <person name="Megens H.J."/>
        </authorList>
    </citation>
    <scope>NUCLEOTIDE SEQUENCE [LARGE SCALE GENOMIC DNA]</scope>
    <source>
        <strain evidence="1">WM2013NL</strain>
        <tissue evidence="1">Head and thorax</tissue>
    </source>
</reference>
<dbReference type="GO" id="GO:0004519">
    <property type="term" value="F:endonuclease activity"/>
    <property type="evidence" value="ECO:0007669"/>
    <property type="project" value="UniProtKB-KW"/>
</dbReference>
<keyword evidence="1" id="KW-0808">Transferase</keyword>
<dbReference type="Proteomes" id="UP000037510">
    <property type="component" value="Unassembled WGS sequence"/>
</dbReference>
<name>A0A0L7L0N7_OPEBR</name>
<proteinExistence type="predicted"/>
<evidence type="ECO:0000313" key="1">
    <source>
        <dbReference type="EMBL" id="KOB68839.1"/>
    </source>
</evidence>
<protein>
    <submittedName>
        <fullName evidence="1">Endonuclease-reverse transcriptase</fullName>
    </submittedName>
</protein>
<keyword evidence="2" id="KW-1185">Reference proteome</keyword>
<dbReference type="InterPro" id="IPR043162">
    <property type="entry name" value="DOCK_C_lobe_C"/>
</dbReference>
<organism evidence="1 2">
    <name type="scientific">Operophtera brumata</name>
    <name type="common">Winter moth</name>
    <name type="synonym">Phalaena brumata</name>
    <dbReference type="NCBI Taxonomy" id="104452"/>
    <lineage>
        <taxon>Eukaryota</taxon>
        <taxon>Metazoa</taxon>
        <taxon>Ecdysozoa</taxon>
        <taxon>Arthropoda</taxon>
        <taxon>Hexapoda</taxon>
        <taxon>Insecta</taxon>
        <taxon>Pterygota</taxon>
        <taxon>Neoptera</taxon>
        <taxon>Endopterygota</taxon>
        <taxon>Lepidoptera</taxon>
        <taxon>Glossata</taxon>
        <taxon>Ditrysia</taxon>
        <taxon>Geometroidea</taxon>
        <taxon>Geometridae</taxon>
        <taxon>Larentiinae</taxon>
        <taxon>Operophtera</taxon>
    </lineage>
</organism>
<gene>
    <name evidence="1" type="ORF">OBRU01_16549</name>
</gene>